<organism evidence="1 2">
    <name type="scientific">Drosophila navojoa</name>
    <name type="common">Fruit fly</name>
    <dbReference type="NCBI Taxonomy" id="7232"/>
    <lineage>
        <taxon>Eukaryota</taxon>
        <taxon>Metazoa</taxon>
        <taxon>Ecdysozoa</taxon>
        <taxon>Arthropoda</taxon>
        <taxon>Hexapoda</taxon>
        <taxon>Insecta</taxon>
        <taxon>Pterygota</taxon>
        <taxon>Neoptera</taxon>
        <taxon>Endopterygota</taxon>
        <taxon>Diptera</taxon>
        <taxon>Brachycera</taxon>
        <taxon>Muscomorpha</taxon>
        <taxon>Ephydroidea</taxon>
        <taxon>Drosophilidae</taxon>
        <taxon>Drosophila</taxon>
    </lineage>
</organism>
<dbReference type="PIRSF" id="PIRSF011124">
    <property type="entry name" value="MRP63"/>
    <property type="match status" value="1"/>
</dbReference>
<dbReference type="GO" id="GO:0003735">
    <property type="term" value="F:structural constituent of ribosome"/>
    <property type="evidence" value="ECO:0007669"/>
    <property type="project" value="TreeGrafter"/>
</dbReference>
<evidence type="ECO:0000313" key="2">
    <source>
        <dbReference type="Proteomes" id="UP000295192"/>
    </source>
</evidence>
<comment type="caution">
    <text evidence="1">The sequence shown here is derived from an EMBL/GenBank/DDBJ whole genome shotgun (WGS) entry which is preliminary data.</text>
</comment>
<proteinExistence type="predicted"/>
<dbReference type="EMBL" id="LSRL02000333">
    <property type="protein sequence ID" value="TDG41559.1"/>
    <property type="molecule type" value="Genomic_DNA"/>
</dbReference>
<dbReference type="Proteomes" id="UP000295192">
    <property type="component" value="Unassembled WGS sequence"/>
</dbReference>
<accession>A0A484AY89</accession>
<dbReference type="PANTHER" id="PTHR14520">
    <property type="entry name" value="MITOCHONDRIAL RIBOSOMAL PROTEIN 63"/>
    <property type="match status" value="1"/>
</dbReference>
<dbReference type="InterPro" id="IPR016576">
    <property type="entry name" value="Ribosomal_mL63"/>
</dbReference>
<dbReference type="GO" id="GO:0005761">
    <property type="term" value="C:mitochondrial ribosome"/>
    <property type="evidence" value="ECO:0007669"/>
    <property type="project" value="InterPro"/>
</dbReference>
<dbReference type="AlphaFoldDB" id="A0A484AY89"/>
<gene>
    <name evidence="1" type="ORF">AWZ03_012023</name>
</gene>
<keyword evidence="2" id="KW-1185">Reference proteome</keyword>
<dbReference type="OMA" id="EHIMFLL"/>
<reference evidence="1 2" key="1">
    <citation type="journal article" date="2019" name="J. Hered.">
        <title>An Improved Genome Assembly for Drosophila navojoa, the Basal Species in the mojavensis Cluster.</title>
        <authorList>
            <person name="Vanderlinde T."/>
            <person name="Dupim E.G."/>
            <person name="Nazario-Yepiz N.O."/>
            <person name="Carvalho A.B."/>
        </authorList>
    </citation>
    <scope>NUCLEOTIDE SEQUENCE [LARGE SCALE GENOMIC DNA]</scope>
    <source>
        <strain evidence="1">Navoj_Jal97</strain>
        <tissue evidence="1">Whole organism</tissue>
    </source>
</reference>
<dbReference type="KEGG" id="dnv:108657040"/>
<dbReference type="OrthoDB" id="6019958at2759"/>
<sequence>MQLTLVNFFKKTVPGHIFRGKRRLVKPVSKRSMETLTREYERQEQIMFLLRHPYLTLEQSSGHAKELQKREKLVAKWTDEQTRSKLKPHVTIEERLQHLRVKEAWD</sequence>
<dbReference type="Pfam" id="PF14978">
    <property type="entry name" value="MRP-63"/>
    <property type="match status" value="1"/>
</dbReference>
<dbReference type="PANTHER" id="PTHR14520:SF4">
    <property type="entry name" value="LARGE RIBOSOMAL SUBUNIT PROTEIN ML63"/>
    <property type="match status" value="1"/>
</dbReference>
<name>A0A484AY89_DRONA</name>
<dbReference type="GO" id="GO:0032543">
    <property type="term" value="P:mitochondrial translation"/>
    <property type="evidence" value="ECO:0007669"/>
    <property type="project" value="TreeGrafter"/>
</dbReference>
<evidence type="ECO:0008006" key="3">
    <source>
        <dbReference type="Google" id="ProtNLM"/>
    </source>
</evidence>
<evidence type="ECO:0000313" key="1">
    <source>
        <dbReference type="EMBL" id="TDG41559.1"/>
    </source>
</evidence>
<protein>
    <recommendedName>
        <fullName evidence="3">Ribosomal protein 63, mitochondrial</fullName>
    </recommendedName>
</protein>